<evidence type="ECO:0000256" key="3">
    <source>
        <dbReference type="ARBA" id="ARBA00022729"/>
    </source>
</evidence>
<evidence type="ECO:0000256" key="2">
    <source>
        <dbReference type="ARBA" id="ARBA00022692"/>
    </source>
</evidence>
<dbReference type="AlphaFoldDB" id="A0AAE0U0H8"/>
<evidence type="ECO:0000256" key="7">
    <source>
        <dbReference type="SAM" id="MobiDB-lite"/>
    </source>
</evidence>
<keyword evidence="10" id="KW-1185">Reference proteome</keyword>
<dbReference type="PANTHER" id="PTHR24269:SF16">
    <property type="entry name" value="PROTEIN SLG1"/>
    <property type="match status" value="1"/>
</dbReference>
<evidence type="ECO:0000256" key="1">
    <source>
        <dbReference type="ARBA" id="ARBA00004167"/>
    </source>
</evidence>
<keyword evidence="4" id="KW-1133">Transmembrane helix</keyword>
<reference evidence="9" key="2">
    <citation type="submission" date="2023-07" db="EMBL/GenBank/DDBJ databases">
        <authorList>
            <consortium name="Lawrence Berkeley National Laboratory"/>
            <person name="Haridas S."/>
            <person name="Hensen N."/>
            <person name="Bonometti L."/>
            <person name="Westerberg I."/>
            <person name="Brannstrom I.O."/>
            <person name="Guillou S."/>
            <person name="Cros-Aarteil S."/>
            <person name="Calhoun S."/>
            <person name="Kuo A."/>
            <person name="Mondo S."/>
            <person name="Pangilinan J."/>
            <person name="Riley R."/>
            <person name="LaButti K."/>
            <person name="Andreopoulos B."/>
            <person name="Lipzen A."/>
            <person name="Chen C."/>
            <person name="Yanf M."/>
            <person name="Daum C."/>
            <person name="Ng V."/>
            <person name="Clum A."/>
            <person name="Steindorff A."/>
            <person name="Ohm R."/>
            <person name="Martin F."/>
            <person name="Silar P."/>
            <person name="Natvig D."/>
            <person name="Lalanne C."/>
            <person name="Gautier V."/>
            <person name="Ament-velasquez S.L."/>
            <person name="Kruys A."/>
            <person name="Hutchinson M.I."/>
            <person name="Powell A.J."/>
            <person name="Barry K."/>
            <person name="Miller A.N."/>
            <person name="Grigoriev I.V."/>
            <person name="Debuchy R."/>
            <person name="Gladieux P."/>
            <person name="Thoren M.H."/>
            <person name="Johannesson H."/>
        </authorList>
    </citation>
    <scope>NUCLEOTIDE SEQUENCE</scope>
    <source>
        <strain evidence="9">FGSC 1904</strain>
    </source>
</reference>
<evidence type="ECO:0000259" key="8">
    <source>
        <dbReference type="PROSITE" id="PS51212"/>
    </source>
</evidence>
<evidence type="ECO:0000256" key="4">
    <source>
        <dbReference type="ARBA" id="ARBA00022989"/>
    </source>
</evidence>
<dbReference type="InterPro" id="IPR002889">
    <property type="entry name" value="WSC_carb-bd"/>
</dbReference>
<keyword evidence="2" id="KW-0812">Transmembrane</keyword>
<dbReference type="EMBL" id="JAUTDP010000019">
    <property type="protein sequence ID" value="KAK3386346.1"/>
    <property type="molecule type" value="Genomic_DNA"/>
</dbReference>
<keyword evidence="6" id="KW-0325">Glycoprotein</keyword>
<protein>
    <recommendedName>
        <fullName evidence="8">WSC domain-containing protein</fullName>
    </recommendedName>
</protein>
<dbReference type="PANTHER" id="PTHR24269">
    <property type="entry name" value="KREMEN PROTEIN"/>
    <property type="match status" value="1"/>
</dbReference>
<keyword evidence="5" id="KW-0472">Membrane</keyword>
<name>A0AAE0U0H8_SORBR</name>
<feature type="compositionally biased region" description="Low complexity" evidence="7">
    <location>
        <begin position="187"/>
        <end position="214"/>
    </location>
</feature>
<evidence type="ECO:0000256" key="5">
    <source>
        <dbReference type="ARBA" id="ARBA00023136"/>
    </source>
</evidence>
<dbReference type="Proteomes" id="UP001281003">
    <property type="component" value="Unassembled WGS sequence"/>
</dbReference>
<evidence type="ECO:0000313" key="9">
    <source>
        <dbReference type="EMBL" id="KAK3386346.1"/>
    </source>
</evidence>
<evidence type="ECO:0000256" key="6">
    <source>
        <dbReference type="ARBA" id="ARBA00023180"/>
    </source>
</evidence>
<dbReference type="PROSITE" id="PS51212">
    <property type="entry name" value="WSC"/>
    <property type="match status" value="1"/>
</dbReference>
<dbReference type="Pfam" id="PF01822">
    <property type="entry name" value="WSC"/>
    <property type="match status" value="1"/>
</dbReference>
<sequence length="236" mass="24608">MNPQVGVDCTGWKEDNTEYCISSWTSMSEISPLFLRYNFLSCLQSGSLDVKITVGVNKGGATPKDDGGEDNMTIEKCTLACREKSYEFAGLQNGDECWCGNYAGLPFNNETASVDPLWPAAEDMDWNPQSITTNFAQCSTPCSGDETEICGGKNLLAVFRTGDGFREGTAQDVIDECAEATGSKSVGTPTETGTSAAATSTGAGAPGASGSPEVSGAGRRFVAGIVGLALVMGLCL</sequence>
<dbReference type="InterPro" id="IPR051836">
    <property type="entry name" value="Kremen_rcpt"/>
</dbReference>
<gene>
    <name evidence="9" type="ORF">B0T20DRAFT_111331</name>
</gene>
<evidence type="ECO:0000313" key="10">
    <source>
        <dbReference type="Proteomes" id="UP001281003"/>
    </source>
</evidence>
<dbReference type="SMART" id="SM00321">
    <property type="entry name" value="WSC"/>
    <property type="match status" value="1"/>
</dbReference>
<proteinExistence type="predicted"/>
<comment type="caution">
    <text evidence="9">The sequence shown here is derived from an EMBL/GenBank/DDBJ whole genome shotgun (WGS) entry which is preliminary data.</text>
</comment>
<organism evidence="9 10">
    <name type="scientific">Sordaria brevicollis</name>
    <dbReference type="NCBI Taxonomy" id="83679"/>
    <lineage>
        <taxon>Eukaryota</taxon>
        <taxon>Fungi</taxon>
        <taxon>Dikarya</taxon>
        <taxon>Ascomycota</taxon>
        <taxon>Pezizomycotina</taxon>
        <taxon>Sordariomycetes</taxon>
        <taxon>Sordariomycetidae</taxon>
        <taxon>Sordariales</taxon>
        <taxon>Sordariaceae</taxon>
        <taxon>Sordaria</taxon>
    </lineage>
</organism>
<comment type="subcellular location">
    <subcellularLocation>
        <location evidence="1">Membrane</location>
        <topology evidence="1">Single-pass membrane protein</topology>
    </subcellularLocation>
</comment>
<feature type="domain" description="WSC" evidence="8">
    <location>
        <begin position="36"/>
        <end position="162"/>
    </location>
</feature>
<accession>A0AAE0U0H8</accession>
<dbReference type="GO" id="GO:0005886">
    <property type="term" value="C:plasma membrane"/>
    <property type="evidence" value="ECO:0007669"/>
    <property type="project" value="TreeGrafter"/>
</dbReference>
<feature type="region of interest" description="Disordered" evidence="7">
    <location>
        <begin position="181"/>
        <end position="214"/>
    </location>
</feature>
<keyword evidence="3" id="KW-0732">Signal</keyword>
<reference evidence="9" key="1">
    <citation type="journal article" date="2023" name="Mol. Phylogenet. Evol.">
        <title>Genome-scale phylogeny and comparative genomics of the fungal order Sordariales.</title>
        <authorList>
            <person name="Hensen N."/>
            <person name="Bonometti L."/>
            <person name="Westerberg I."/>
            <person name="Brannstrom I.O."/>
            <person name="Guillou S."/>
            <person name="Cros-Aarteil S."/>
            <person name="Calhoun S."/>
            <person name="Haridas S."/>
            <person name="Kuo A."/>
            <person name="Mondo S."/>
            <person name="Pangilinan J."/>
            <person name="Riley R."/>
            <person name="LaButti K."/>
            <person name="Andreopoulos B."/>
            <person name="Lipzen A."/>
            <person name="Chen C."/>
            <person name="Yan M."/>
            <person name="Daum C."/>
            <person name="Ng V."/>
            <person name="Clum A."/>
            <person name="Steindorff A."/>
            <person name="Ohm R.A."/>
            <person name="Martin F."/>
            <person name="Silar P."/>
            <person name="Natvig D.O."/>
            <person name="Lalanne C."/>
            <person name="Gautier V."/>
            <person name="Ament-Velasquez S.L."/>
            <person name="Kruys A."/>
            <person name="Hutchinson M.I."/>
            <person name="Powell A.J."/>
            <person name="Barry K."/>
            <person name="Miller A.N."/>
            <person name="Grigoriev I.V."/>
            <person name="Debuchy R."/>
            <person name="Gladieux P."/>
            <person name="Hiltunen Thoren M."/>
            <person name="Johannesson H."/>
        </authorList>
    </citation>
    <scope>NUCLEOTIDE SEQUENCE</scope>
    <source>
        <strain evidence="9">FGSC 1904</strain>
    </source>
</reference>